<protein>
    <recommendedName>
        <fullName evidence="3">snRNA-activating protein complex subunit 3</fullName>
    </recommendedName>
    <alternativeName>
        <fullName evidence="10">Small nuclear RNA-activating complex polypeptide 3</fullName>
    </alternativeName>
</protein>
<evidence type="ECO:0000256" key="10">
    <source>
        <dbReference type="ARBA" id="ARBA00029606"/>
    </source>
</evidence>
<dbReference type="Proteomes" id="UP000770661">
    <property type="component" value="Unassembled WGS sequence"/>
</dbReference>
<keyword evidence="5" id="KW-0238">DNA-binding</keyword>
<evidence type="ECO:0000256" key="7">
    <source>
        <dbReference type="ARBA" id="ARBA00023242"/>
    </source>
</evidence>
<dbReference type="PANTHER" id="PTHR13421">
    <property type="entry name" value="SNRNA-ACTIVATING PROTEIN COMPLEX SUBUNIT 3"/>
    <property type="match status" value="1"/>
</dbReference>
<comment type="subunit">
    <text evidence="9">Part of the SNAPc complex composed of 5 subunits: SNAPC1, SNAPC2, SNAPC3, SNAPC4 and SNAPC5. SNAPC3 interacts with SNAPC1.</text>
</comment>
<evidence type="ECO:0000256" key="9">
    <source>
        <dbReference type="ARBA" id="ARBA00025958"/>
    </source>
</evidence>
<comment type="similarity">
    <text evidence="2">Belongs to the SNAPC3/SRD2 family.</text>
</comment>
<organism evidence="11 12">
    <name type="scientific">Chionoecetes opilio</name>
    <name type="common">Atlantic snow crab</name>
    <name type="synonym">Cancer opilio</name>
    <dbReference type="NCBI Taxonomy" id="41210"/>
    <lineage>
        <taxon>Eukaryota</taxon>
        <taxon>Metazoa</taxon>
        <taxon>Ecdysozoa</taxon>
        <taxon>Arthropoda</taxon>
        <taxon>Crustacea</taxon>
        <taxon>Multicrustacea</taxon>
        <taxon>Malacostraca</taxon>
        <taxon>Eumalacostraca</taxon>
        <taxon>Eucarida</taxon>
        <taxon>Decapoda</taxon>
        <taxon>Pleocyemata</taxon>
        <taxon>Brachyura</taxon>
        <taxon>Eubrachyura</taxon>
        <taxon>Majoidea</taxon>
        <taxon>Majidae</taxon>
        <taxon>Chionoecetes</taxon>
    </lineage>
</organism>
<name>A0A8J5CDY3_CHIOP</name>
<keyword evidence="7" id="KW-0539">Nucleus</keyword>
<evidence type="ECO:0000256" key="5">
    <source>
        <dbReference type="ARBA" id="ARBA00023125"/>
    </source>
</evidence>
<keyword evidence="4" id="KW-0805">Transcription regulation</keyword>
<sequence length="424" mass="48714">MEDIFSVKNVPWVSEEPINLKEYFESYSEVTSPLPEDALDVKEAIRKCFPAPPPDGKEDPFNILKLEAACDPDMLTVKNELMPQDVSQFPAKQTGRISNWYAGTFKDTVIPEGGAETLHTLADQAKENRMRETVADYANLRHRSLKYSNVVRLVRDEKDIYESEASEKYPPPETLDDILINVRVHRPFHRKIYLSKVSNTFPKCCQELLFLGSQKLTDLRDNINCINDFAVCKDLSATPKLVCIPRLPNAAKVFPSGFMYINGVFYNDMRSPEAKDNSEGIKKWAEKRKEIGPMVTKKMEDTDLRDLELRLGYPYVFVHLGNCEHILVFTDARLHHREDVQDPSLYPISWGQPVKLAARCYICSLNLANWITKGDPRLPLEYSLLCDRCLTTLCYDSLGKKAHTLKVYPFVDELMQKQNKFFLE</sequence>
<dbReference type="GO" id="GO:0003681">
    <property type="term" value="F:bent DNA binding"/>
    <property type="evidence" value="ECO:0007669"/>
    <property type="project" value="TreeGrafter"/>
</dbReference>
<dbReference type="InterPro" id="IPR022042">
    <property type="entry name" value="snRNA-activating_su3"/>
</dbReference>
<dbReference type="PANTHER" id="PTHR13421:SF16">
    <property type="entry name" value="SNRNA-ACTIVATING PROTEIN COMPLEX SUBUNIT 3"/>
    <property type="match status" value="1"/>
</dbReference>
<dbReference type="GO" id="GO:0042795">
    <property type="term" value="P:snRNA transcription by RNA polymerase II"/>
    <property type="evidence" value="ECO:0007669"/>
    <property type="project" value="TreeGrafter"/>
</dbReference>
<keyword evidence="12" id="KW-1185">Reference proteome</keyword>
<evidence type="ECO:0000256" key="4">
    <source>
        <dbReference type="ARBA" id="ARBA00023015"/>
    </source>
</evidence>
<dbReference type="GO" id="GO:0001006">
    <property type="term" value="F:RNA polymerase III type 3 promoter sequence-specific DNA binding"/>
    <property type="evidence" value="ECO:0007669"/>
    <property type="project" value="TreeGrafter"/>
</dbReference>
<dbReference type="EMBL" id="JACEEZ010023931">
    <property type="protein sequence ID" value="KAG0710746.1"/>
    <property type="molecule type" value="Genomic_DNA"/>
</dbReference>
<evidence type="ECO:0000256" key="6">
    <source>
        <dbReference type="ARBA" id="ARBA00023163"/>
    </source>
</evidence>
<comment type="subcellular location">
    <subcellularLocation>
        <location evidence="1">Nucleus</location>
    </subcellularLocation>
</comment>
<dbReference type="GO" id="GO:0019185">
    <property type="term" value="C:snRNA-activating protein complex"/>
    <property type="evidence" value="ECO:0007669"/>
    <property type="project" value="TreeGrafter"/>
</dbReference>
<dbReference type="OrthoDB" id="46583at2759"/>
<dbReference type="Pfam" id="PF12251">
    <property type="entry name" value="SNAPC3"/>
    <property type="match status" value="1"/>
</dbReference>
<proteinExistence type="inferred from homology"/>
<keyword evidence="6" id="KW-0804">Transcription</keyword>
<evidence type="ECO:0000256" key="1">
    <source>
        <dbReference type="ARBA" id="ARBA00004123"/>
    </source>
</evidence>
<dbReference type="GO" id="GO:0042796">
    <property type="term" value="P:snRNA transcription by RNA polymerase III"/>
    <property type="evidence" value="ECO:0007669"/>
    <property type="project" value="TreeGrafter"/>
</dbReference>
<evidence type="ECO:0000313" key="12">
    <source>
        <dbReference type="Proteomes" id="UP000770661"/>
    </source>
</evidence>
<evidence type="ECO:0000313" key="11">
    <source>
        <dbReference type="EMBL" id="KAG0710746.1"/>
    </source>
</evidence>
<evidence type="ECO:0000256" key="2">
    <source>
        <dbReference type="ARBA" id="ARBA00010410"/>
    </source>
</evidence>
<dbReference type="GO" id="GO:0000978">
    <property type="term" value="F:RNA polymerase II cis-regulatory region sequence-specific DNA binding"/>
    <property type="evidence" value="ECO:0007669"/>
    <property type="project" value="TreeGrafter"/>
</dbReference>
<evidence type="ECO:0000256" key="8">
    <source>
        <dbReference type="ARBA" id="ARBA00025193"/>
    </source>
</evidence>
<comment type="function">
    <text evidence="8">Part of the SNAPc complex required for the transcription of both RNA polymerase II and III small-nuclear RNA genes. Binds to the proximal sequence element (PSE), a non-TATA-box basal promoter element common to these 2 types of genes. Recruits TBP and BRF2 to the U6 snRNA TATA box.</text>
</comment>
<gene>
    <name evidence="11" type="primary">SNAPC3</name>
    <name evidence="11" type="ORF">GWK47_022178</name>
</gene>
<dbReference type="GO" id="GO:0001046">
    <property type="term" value="F:core promoter sequence-specific DNA binding"/>
    <property type="evidence" value="ECO:0007669"/>
    <property type="project" value="TreeGrafter"/>
</dbReference>
<dbReference type="GO" id="GO:0005634">
    <property type="term" value="C:nucleus"/>
    <property type="evidence" value="ECO:0007669"/>
    <property type="project" value="UniProtKB-SubCell"/>
</dbReference>
<evidence type="ECO:0000256" key="3">
    <source>
        <dbReference type="ARBA" id="ARBA00013634"/>
    </source>
</evidence>
<comment type="caution">
    <text evidence="11">The sequence shown here is derived from an EMBL/GenBank/DDBJ whole genome shotgun (WGS) entry which is preliminary data.</text>
</comment>
<accession>A0A8J5CDY3</accession>
<dbReference type="AlphaFoldDB" id="A0A8J5CDY3"/>
<reference evidence="11" key="1">
    <citation type="submission" date="2020-07" db="EMBL/GenBank/DDBJ databases">
        <title>The High-quality genome of the commercially important snow crab, Chionoecetes opilio.</title>
        <authorList>
            <person name="Jeong J.-H."/>
            <person name="Ryu S."/>
        </authorList>
    </citation>
    <scope>NUCLEOTIDE SEQUENCE</scope>
    <source>
        <strain evidence="11">MADBK_172401_WGS</strain>
        <tissue evidence="11">Digestive gland</tissue>
    </source>
</reference>